<feature type="compositionally biased region" description="Basic and acidic residues" evidence="4">
    <location>
        <begin position="8"/>
        <end position="17"/>
    </location>
</feature>
<organism evidence="5">
    <name type="scientific">Dendrolimus punctatus</name>
    <name type="common">masson pine moth</name>
    <dbReference type="NCBI Taxonomy" id="238572"/>
    <lineage>
        <taxon>Eukaryota</taxon>
        <taxon>Metazoa</taxon>
        <taxon>Ecdysozoa</taxon>
        <taxon>Arthropoda</taxon>
        <taxon>Hexapoda</taxon>
        <taxon>Insecta</taxon>
        <taxon>Pterygota</taxon>
        <taxon>Neoptera</taxon>
        <taxon>Endopterygota</taxon>
        <taxon>Lepidoptera</taxon>
        <taxon>Glossata</taxon>
        <taxon>Ditrysia</taxon>
        <taxon>Bombycoidea</taxon>
        <taxon>Lasiocampidae</taxon>
        <taxon>Dendrolimus</taxon>
    </lineage>
</organism>
<comment type="similarity">
    <text evidence="2">Belongs to the PBP/GOBP family.</text>
</comment>
<reference evidence="5" key="1">
    <citation type="submission" date="2016-07" db="EMBL/GenBank/DDBJ databases">
        <authorList>
            <person name="Wan K."/>
            <person name="Booth B."/>
            <person name="Spirohn K."/>
            <person name="Hao T."/>
            <person name="Hu Y."/>
            <person name="Calderwood M."/>
            <person name="Hill D."/>
            <person name="Mohr S."/>
            <person name="Vidal M."/>
            <person name="Celniker S."/>
            <person name="Perrimon N."/>
        </authorList>
    </citation>
    <scope>NUCLEOTIDE SEQUENCE</scope>
</reference>
<dbReference type="Pfam" id="PF01395">
    <property type="entry name" value="PBP_GOBP"/>
    <property type="match status" value="1"/>
</dbReference>
<keyword evidence="3" id="KW-0964">Secreted</keyword>
<dbReference type="GO" id="GO:0005576">
    <property type="term" value="C:extracellular region"/>
    <property type="evidence" value="ECO:0007669"/>
    <property type="project" value="UniProtKB-SubCell"/>
</dbReference>
<dbReference type="InterPro" id="IPR006170">
    <property type="entry name" value="PBP/GOBP"/>
</dbReference>
<feature type="region of interest" description="Disordered" evidence="4">
    <location>
        <begin position="1"/>
        <end position="85"/>
    </location>
</feature>
<evidence type="ECO:0000313" key="5">
    <source>
        <dbReference type="EMBL" id="ARO70208.1"/>
    </source>
</evidence>
<protein>
    <submittedName>
        <fullName evidence="5">Odorant Binding Protein 49</fullName>
    </submittedName>
</protein>
<dbReference type="AlphaFoldDB" id="A0A2K8GKP5"/>
<feature type="compositionally biased region" description="Basic and acidic residues" evidence="4">
    <location>
        <begin position="64"/>
        <end position="85"/>
    </location>
</feature>
<dbReference type="CDD" id="cd23992">
    <property type="entry name" value="PBP_GOBP"/>
    <property type="match status" value="1"/>
</dbReference>
<evidence type="ECO:0000256" key="2">
    <source>
        <dbReference type="ARBA" id="ARBA00008098"/>
    </source>
</evidence>
<dbReference type="PANTHER" id="PTHR21066">
    <property type="entry name" value="ODORANT-BINDING PROTEIN 59A-RELATED"/>
    <property type="match status" value="1"/>
</dbReference>
<dbReference type="GO" id="GO:0005549">
    <property type="term" value="F:odorant binding"/>
    <property type="evidence" value="ECO:0007669"/>
    <property type="project" value="InterPro"/>
</dbReference>
<dbReference type="Gene3D" id="1.10.238.20">
    <property type="entry name" value="Pheromone/general odorant binding protein domain"/>
    <property type="match status" value="1"/>
</dbReference>
<evidence type="ECO:0000256" key="3">
    <source>
        <dbReference type="ARBA" id="ARBA00022525"/>
    </source>
</evidence>
<evidence type="ECO:0000256" key="1">
    <source>
        <dbReference type="ARBA" id="ARBA00004613"/>
    </source>
</evidence>
<comment type="subcellular location">
    <subcellularLocation>
        <location evidence="1">Secreted</location>
    </subcellularLocation>
</comment>
<proteinExistence type="evidence at transcript level"/>
<dbReference type="SUPFAM" id="SSF47565">
    <property type="entry name" value="Insect pheromone/odorant-binding proteins"/>
    <property type="match status" value="1"/>
</dbReference>
<dbReference type="EMBL" id="KX585315">
    <property type="protein sequence ID" value="ARO70208.1"/>
    <property type="molecule type" value="mRNA"/>
</dbReference>
<dbReference type="InterPro" id="IPR052295">
    <property type="entry name" value="Odorant-binding_protein"/>
</dbReference>
<dbReference type="PANTHER" id="PTHR21066:SF9">
    <property type="entry name" value="ODORANT-BINDING PROTEIN 59A"/>
    <property type="match status" value="1"/>
</dbReference>
<evidence type="ECO:0000256" key="4">
    <source>
        <dbReference type="SAM" id="MobiDB-lite"/>
    </source>
</evidence>
<name>A0A2K8GKP5_9NEOP</name>
<sequence length="177" mass="20783">MMNNFDNRYGRDDHISTRDGFQTDGFGSDIYNSYYSSSQPSRRYKREKHNENSGHRSQYNPNKSIHENDKDDEKNSSDNNSSKEDDSKACALHCFLENLKMTDDEGKPDKYLVTHAITKEVRNEDLKDFLQEAVEECFQMLENENTDEKCEFSKNLLMCLSEKGRANCDDWKDDLRF</sequence>
<reference evidence="5" key="2">
    <citation type="journal article" date="2017" name="Front. Physiol.">
        <title>Identification and Expression Profiling of Chemosensory Genes in Dendrolimus punctatus Walker.</title>
        <authorList>
            <person name="Zhang S.F."/>
            <person name="Liu H.H."/>
            <person name="Kong X.B."/>
            <person name="Wang H.B."/>
            <person name="Liu F."/>
            <person name="Zhang Z."/>
        </authorList>
    </citation>
    <scope>NUCLEOTIDE SEQUENCE</scope>
</reference>
<dbReference type="InterPro" id="IPR036728">
    <property type="entry name" value="PBP_GOBP_sf"/>
</dbReference>
<accession>A0A2K8GKP5</accession>
<gene>
    <name evidence="5" type="primary">OBP49</name>
</gene>